<proteinExistence type="predicted"/>
<organism evidence="1 2">
    <name type="scientific">Pseudoxanthomonas gei</name>
    <dbReference type="NCBI Taxonomy" id="1383030"/>
    <lineage>
        <taxon>Bacteria</taxon>
        <taxon>Pseudomonadati</taxon>
        <taxon>Pseudomonadota</taxon>
        <taxon>Gammaproteobacteria</taxon>
        <taxon>Lysobacterales</taxon>
        <taxon>Lysobacteraceae</taxon>
        <taxon>Pseudoxanthomonas</taxon>
    </lineage>
</organism>
<dbReference type="EMBL" id="QOVG01000004">
    <property type="protein sequence ID" value="NDK38809.1"/>
    <property type="molecule type" value="Genomic_DNA"/>
</dbReference>
<protein>
    <submittedName>
        <fullName evidence="1">Uncharacterized protein</fullName>
    </submittedName>
</protein>
<dbReference type="Proteomes" id="UP001429354">
    <property type="component" value="Unassembled WGS sequence"/>
</dbReference>
<evidence type="ECO:0000313" key="2">
    <source>
        <dbReference type="Proteomes" id="UP001429354"/>
    </source>
</evidence>
<keyword evidence="2" id="KW-1185">Reference proteome</keyword>
<accession>A0ABX0AB71</accession>
<evidence type="ECO:0000313" key="1">
    <source>
        <dbReference type="EMBL" id="NDK38809.1"/>
    </source>
</evidence>
<name>A0ABX0AB71_9GAMM</name>
<reference evidence="1 2" key="1">
    <citation type="submission" date="2018-07" db="EMBL/GenBank/DDBJ databases">
        <title>Whole genome Sequencing of Pseudoxanthomonas gei KCTC 32298 (T).</title>
        <authorList>
            <person name="Kumar S."/>
            <person name="Bansal K."/>
            <person name="Kaur A."/>
            <person name="Patil P."/>
            <person name="Sharma S."/>
            <person name="Patil P.B."/>
        </authorList>
    </citation>
    <scope>NUCLEOTIDE SEQUENCE [LARGE SCALE GENOMIC DNA]</scope>
    <source>
        <strain evidence="1 2">KCTC 32298</strain>
    </source>
</reference>
<comment type="caution">
    <text evidence="1">The sequence shown here is derived from an EMBL/GenBank/DDBJ whole genome shotgun (WGS) entry which is preliminary data.</text>
</comment>
<gene>
    <name evidence="1" type="ORF">DT603_08155</name>
</gene>
<sequence>MLLNILAVYGLRYVGVRDVFTDDAVHFTCLGSRWLRTVPLGWYRTSGGKLEQVRLPGLLAEEVGRALASKIGGLAILFWNRVEQIDAERAAEAMTIREALERNPL</sequence>